<reference evidence="4 5" key="1">
    <citation type="submission" date="2024-10" db="EMBL/GenBank/DDBJ databases">
        <title>Updated reference genomes for cyclostephanoid diatoms.</title>
        <authorList>
            <person name="Roberts W.R."/>
            <person name="Alverson A.J."/>
        </authorList>
    </citation>
    <scope>NUCLEOTIDE SEQUENCE [LARGE SCALE GENOMIC DNA]</scope>
    <source>
        <strain evidence="4 5">AJA228-03</strain>
    </source>
</reference>
<dbReference type="Gene3D" id="3.40.50.720">
    <property type="entry name" value="NAD(P)-binding Rossmann-like Domain"/>
    <property type="match status" value="2"/>
</dbReference>
<dbReference type="Gene3D" id="3.30.360.10">
    <property type="entry name" value="Dihydrodipicolinate Reductase, domain 2"/>
    <property type="match status" value="1"/>
</dbReference>
<feature type="compositionally biased region" description="Acidic residues" evidence="2">
    <location>
        <begin position="43"/>
        <end position="56"/>
    </location>
</feature>
<organism evidence="4 5">
    <name type="scientific">Cyclostephanos tholiformis</name>
    <dbReference type="NCBI Taxonomy" id="382380"/>
    <lineage>
        <taxon>Eukaryota</taxon>
        <taxon>Sar</taxon>
        <taxon>Stramenopiles</taxon>
        <taxon>Ochrophyta</taxon>
        <taxon>Bacillariophyta</taxon>
        <taxon>Coscinodiscophyceae</taxon>
        <taxon>Thalassiosirophycidae</taxon>
        <taxon>Stephanodiscales</taxon>
        <taxon>Stephanodiscaceae</taxon>
        <taxon>Cyclostephanos</taxon>
    </lineage>
</organism>
<keyword evidence="5" id="KW-1185">Reference proteome</keyword>
<feature type="domain" description="Homoserine dehydrogenase catalytic" evidence="3">
    <location>
        <begin position="331"/>
        <end position="548"/>
    </location>
</feature>
<comment type="caution">
    <text evidence="4">The sequence shown here is derived from an EMBL/GenBank/DDBJ whole genome shotgun (WGS) entry which is preliminary data.</text>
</comment>
<evidence type="ECO:0000313" key="5">
    <source>
        <dbReference type="Proteomes" id="UP001530377"/>
    </source>
</evidence>
<name>A0ABD3RS10_9STRA</name>
<dbReference type="PANTHER" id="PTHR43331">
    <property type="entry name" value="HOMOSERINE DEHYDROGENASE"/>
    <property type="match status" value="1"/>
</dbReference>
<evidence type="ECO:0000259" key="3">
    <source>
        <dbReference type="Pfam" id="PF00742"/>
    </source>
</evidence>
<dbReference type="PANTHER" id="PTHR43331:SF1">
    <property type="entry name" value="HOMOSERINE DEHYDROGENASE"/>
    <property type="match status" value="1"/>
</dbReference>
<keyword evidence="1" id="KW-0560">Oxidoreductase</keyword>
<accession>A0ABD3RS10</accession>
<feature type="compositionally biased region" description="Basic residues" evidence="2">
    <location>
        <begin position="218"/>
        <end position="232"/>
    </location>
</feature>
<gene>
    <name evidence="4" type="ORF">ACHAXA_004926</name>
</gene>
<sequence length="555" mass="60781">MDELDELRIVLLGFGNANRSLARMLLEKSEFHPHTTHSTNDHDDGDGDENDDDDDDPRAHHRRRRCLRIPVVAGGGRCGGAATRLVPWRIVCIVTRNHGRAHVSMLHPDDIDDISSTTTTTTTNVTTNVTSGGEGVVSDVTHHHPQIDVEGAIRLVESGRTLDSSIGVGGRGGDDIVVTDSPTDVEDTLRLLDALGRKKERRPTTTDDDDDDDDPKTMGRRRRLRPRRRRRPPPRENVANIVVEAISSDTKGGGEPAISYIRGALAAGMHVVSANKGPLMMRHRRHRGTATPADGEDDGEGVEEVYWELQRLASTNNVTYQHESSVLDGVPVFSLWKYALPHARLISIRGCLNVGWKETTKTTMETTTGGGMEFHDALHAARCMGIVETDESLDIDGYDAAAKLRALLVVLSSRSHSPEGVDTTTDERGTMSAMIPTMDEIHRDTIRYITREDVRRARANGGMKYRLVASAKMEEIPPPGGNDSGDRVGWKWDASVRLVLLPPSDPLYNLNGTDSSVQFHTDVLGPITIVSTNPTLVDTAYGLFSDIVRVASGSK</sequence>
<protein>
    <recommendedName>
        <fullName evidence="3">Homoserine dehydrogenase catalytic domain-containing protein</fullName>
    </recommendedName>
</protein>
<dbReference type="AlphaFoldDB" id="A0ABD3RS10"/>
<evidence type="ECO:0000256" key="1">
    <source>
        <dbReference type="ARBA" id="ARBA00023002"/>
    </source>
</evidence>
<dbReference type="Pfam" id="PF00742">
    <property type="entry name" value="Homoserine_dh"/>
    <property type="match status" value="1"/>
</dbReference>
<dbReference type="EMBL" id="JALLPB020000185">
    <property type="protein sequence ID" value="KAL3815724.1"/>
    <property type="molecule type" value="Genomic_DNA"/>
</dbReference>
<dbReference type="GO" id="GO:0016491">
    <property type="term" value="F:oxidoreductase activity"/>
    <property type="evidence" value="ECO:0007669"/>
    <property type="project" value="UniProtKB-KW"/>
</dbReference>
<evidence type="ECO:0000313" key="4">
    <source>
        <dbReference type="EMBL" id="KAL3815724.1"/>
    </source>
</evidence>
<proteinExistence type="predicted"/>
<feature type="region of interest" description="Disordered" evidence="2">
    <location>
        <begin position="194"/>
        <end position="236"/>
    </location>
</feature>
<dbReference type="SUPFAM" id="SSF55347">
    <property type="entry name" value="Glyceraldehyde-3-phosphate dehydrogenase-like, C-terminal domain"/>
    <property type="match status" value="1"/>
</dbReference>
<evidence type="ECO:0000256" key="2">
    <source>
        <dbReference type="SAM" id="MobiDB-lite"/>
    </source>
</evidence>
<dbReference type="Proteomes" id="UP001530377">
    <property type="component" value="Unassembled WGS sequence"/>
</dbReference>
<dbReference type="InterPro" id="IPR001342">
    <property type="entry name" value="HDH_cat"/>
</dbReference>
<feature type="region of interest" description="Disordered" evidence="2">
    <location>
        <begin position="32"/>
        <end position="60"/>
    </location>
</feature>